<comment type="function">
    <text evidence="5">Required for the activity of the bacterial periplasmic transport system of putrescine.</text>
</comment>
<comment type="similarity">
    <text evidence="5">Belongs to the bacterial solute-binding protein PotD/PotF family.</text>
</comment>
<evidence type="ECO:0000313" key="7">
    <source>
        <dbReference type="EMBL" id="ASP38221.1"/>
    </source>
</evidence>
<organism evidence="7 8">
    <name type="scientific">Bacterioplanes sanyensis</name>
    <dbReference type="NCBI Taxonomy" id="1249553"/>
    <lineage>
        <taxon>Bacteria</taxon>
        <taxon>Pseudomonadati</taxon>
        <taxon>Pseudomonadota</taxon>
        <taxon>Gammaproteobacteria</taxon>
        <taxon>Oceanospirillales</taxon>
        <taxon>Oceanospirillaceae</taxon>
        <taxon>Bacterioplanes</taxon>
    </lineage>
</organism>
<evidence type="ECO:0000256" key="3">
    <source>
        <dbReference type="ARBA" id="ARBA00022729"/>
    </source>
</evidence>
<dbReference type="InterPro" id="IPR001188">
    <property type="entry name" value="Sperm_putr-bd"/>
</dbReference>
<dbReference type="GO" id="GO:0042597">
    <property type="term" value="C:periplasmic space"/>
    <property type="evidence" value="ECO:0007669"/>
    <property type="project" value="UniProtKB-SubCell"/>
</dbReference>
<dbReference type="Proteomes" id="UP000202440">
    <property type="component" value="Chromosome"/>
</dbReference>
<name>A0A222FIH5_9GAMM</name>
<evidence type="ECO:0000256" key="2">
    <source>
        <dbReference type="ARBA" id="ARBA00022448"/>
    </source>
</evidence>
<evidence type="ECO:0000313" key="8">
    <source>
        <dbReference type="Proteomes" id="UP000202440"/>
    </source>
</evidence>
<proteinExistence type="inferred from homology"/>
<dbReference type="PANTHER" id="PTHR30222">
    <property type="entry name" value="SPERMIDINE/PUTRESCINE-BINDING PERIPLASMIC PROTEIN"/>
    <property type="match status" value="1"/>
</dbReference>
<keyword evidence="4 5" id="KW-0574">Periplasm</keyword>
<keyword evidence="8" id="KW-1185">Reference proteome</keyword>
<dbReference type="GO" id="GO:0019808">
    <property type="term" value="F:polyamine binding"/>
    <property type="evidence" value="ECO:0007669"/>
    <property type="project" value="InterPro"/>
</dbReference>
<dbReference type="OrthoDB" id="9769319at2"/>
<dbReference type="EMBL" id="CP022530">
    <property type="protein sequence ID" value="ASP38221.1"/>
    <property type="molecule type" value="Genomic_DNA"/>
</dbReference>
<dbReference type="PANTHER" id="PTHR30222:SF12">
    <property type="entry name" value="NORSPERMIDINE SENSOR"/>
    <property type="match status" value="1"/>
</dbReference>
<dbReference type="AlphaFoldDB" id="A0A222FIH5"/>
<accession>A0A222FIH5</accession>
<dbReference type="Pfam" id="PF13416">
    <property type="entry name" value="SBP_bac_8"/>
    <property type="match status" value="1"/>
</dbReference>
<dbReference type="PIRSF" id="PIRSF019574">
    <property type="entry name" value="Periplasmic_polyamine_BP"/>
    <property type="match status" value="1"/>
</dbReference>
<dbReference type="KEGG" id="bsan:CHH28_05770"/>
<gene>
    <name evidence="7" type="ORF">CHH28_05770</name>
</gene>
<comment type="subcellular location">
    <subcellularLocation>
        <location evidence="1 5">Periplasm</location>
    </subcellularLocation>
</comment>
<dbReference type="PRINTS" id="PR00909">
    <property type="entry name" value="SPERMDNBNDNG"/>
</dbReference>
<dbReference type="RefSeq" id="WP_094059420.1">
    <property type="nucleotide sequence ID" value="NZ_CP022530.1"/>
</dbReference>
<keyword evidence="3" id="KW-0732">Signal</keyword>
<dbReference type="SUPFAM" id="SSF53850">
    <property type="entry name" value="Periplasmic binding protein-like II"/>
    <property type="match status" value="1"/>
</dbReference>
<reference evidence="7 8" key="1">
    <citation type="submission" date="2017-07" db="EMBL/GenBank/DDBJ databases">
        <title>Annotated genome sequence of Bacterioplanes sanyensis isolated from Red Sea.</title>
        <authorList>
            <person name="Rehman Z.U."/>
        </authorList>
    </citation>
    <scope>NUCLEOTIDE SEQUENCE [LARGE SCALE GENOMIC DNA]</scope>
    <source>
        <strain evidence="7 8">NV9</strain>
    </source>
</reference>
<dbReference type="GO" id="GO:0015846">
    <property type="term" value="P:polyamine transport"/>
    <property type="evidence" value="ECO:0007669"/>
    <property type="project" value="InterPro"/>
</dbReference>
<evidence type="ECO:0000256" key="5">
    <source>
        <dbReference type="PIRNR" id="PIRNR019574"/>
    </source>
</evidence>
<keyword evidence="2 5" id="KW-0813">Transport</keyword>
<dbReference type="InterPro" id="IPR006059">
    <property type="entry name" value="SBP"/>
</dbReference>
<feature type="binding site" evidence="6">
    <location>
        <begin position="167"/>
        <end position="170"/>
    </location>
    <ligand>
        <name>spermidine</name>
        <dbReference type="ChEBI" id="CHEBI:57834"/>
    </ligand>
</feature>
<protein>
    <recommendedName>
        <fullName evidence="5">Putrescine-binding periplasmic protein</fullName>
    </recommendedName>
</protein>
<evidence type="ECO:0000256" key="4">
    <source>
        <dbReference type="ARBA" id="ARBA00022764"/>
    </source>
</evidence>
<sequence length="354" mass="38982">MLGLLHLAPTTAQETLRIYNWSDYIAADTLADFQQQTGIRVVYDLYDSNEMLETKMLAGRSCYDLVFPSARPFAERLLKAKLYQPIDSHSLSGWQQLDGEILASLQDMDPGNQFWLPYMWGTTGLAYNRDKVAAILGDDMPGDSWRLVFDPAIASRLAGCGIALMDDALEVLVAAQAYLGMGRADYSQQALQQAAAVVAAVRPQVRYFHNSQTINDLANGDLCVAHGYSGDMLQAQSRAQEAGQGVHIEYVVPREGAVVWTDVAAIPVDAPNPKAAKQFLSYLLQPQVIADISNSVQYADANLAATALLDEQIRHHAGIYPPAATRQRLITLPLPEDKQARLMSRTWTRIKSGK</sequence>
<dbReference type="Gene3D" id="3.40.190.10">
    <property type="entry name" value="Periplasmic binding protein-like II"/>
    <property type="match status" value="2"/>
</dbReference>
<evidence type="ECO:0000256" key="6">
    <source>
        <dbReference type="PIRSR" id="PIRSR019574-1"/>
    </source>
</evidence>
<evidence type="ECO:0000256" key="1">
    <source>
        <dbReference type="ARBA" id="ARBA00004418"/>
    </source>
</evidence>